<name>A0A6G1HP95_9PEZI</name>
<organism evidence="1 2">
    <name type="scientific">Trichodelitschia bisporula</name>
    <dbReference type="NCBI Taxonomy" id="703511"/>
    <lineage>
        <taxon>Eukaryota</taxon>
        <taxon>Fungi</taxon>
        <taxon>Dikarya</taxon>
        <taxon>Ascomycota</taxon>
        <taxon>Pezizomycotina</taxon>
        <taxon>Dothideomycetes</taxon>
        <taxon>Dothideomycetes incertae sedis</taxon>
        <taxon>Phaeotrichales</taxon>
        <taxon>Phaeotrichaceae</taxon>
        <taxon>Trichodelitschia</taxon>
    </lineage>
</organism>
<protein>
    <submittedName>
        <fullName evidence="1">Uncharacterized protein</fullName>
    </submittedName>
</protein>
<evidence type="ECO:0000313" key="2">
    <source>
        <dbReference type="Proteomes" id="UP000799640"/>
    </source>
</evidence>
<evidence type="ECO:0000313" key="1">
    <source>
        <dbReference type="EMBL" id="KAF2397667.1"/>
    </source>
</evidence>
<gene>
    <name evidence="1" type="ORF">EJ06DRAFT_132239</name>
</gene>
<dbReference type="Proteomes" id="UP000799640">
    <property type="component" value="Unassembled WGS sequence"/>
</dbReference>
<reference evidence="1" key="1">
    <citation type="journal article" date="2020" name="Stud. Mycol.">
        <title>101 Dothideomycetes genomes: a test case for predicting lifestyles and emergence of pathogens.</title>
        <authorList>
            <person name="Haridas S."/>
            <person name="Albert R."/>
            <person name="Binder M."/>
            <person name="Bloem J."/>
            <person name="Labutti K."/>
            <person name="Salamov A."/>
            <person name="Andreopoulos B."/>
            <person name="Baker S."/>
            <person name="Barry K."/>
            <person name="Bills G."/>
            <person name="Bluhm B."/>
            <person name="Cannon C."/>
            <person name="Castanera R."/>
            <person name="Culley D."/>
            <person name="Daum C."/>
            <person name="Ezra D."/>
            <person name="Gonzalez J."/>
            <person name="Henrissat B."/>
            <person name="Kuo A."/>
            <person name="Liang C."/>
            <person name="Lipzen A."/>
            <person name="Lutzoni F."/>
            <person name="Magnuson J."/>
            <person name="Mondo S."/>
            <person name="Nolan M."/>
            <person name="Ohm R."/>
            <person name="Pangilinan J."/>
            <person name="Park H.-J."/>
            <person name="Ramirez L."/>
            <person name="Alfaro M."/>
            <person name="Sun H."/>
            <person name="Tritt A."/>
            <person name="Yoshinaga Y."/>
            <person name="Zwiers L.-H."/>
            <person name="Turgeon B."/>
            <person name="Goodwin S."/>
            <person name="Spatafora J."/>
            <person name="Crous P."/>
            <person name="Grigoriev I."/>
        </authorList>
    </citation>
    <scope>NUCLEOTIDE SEQUENCE</scope>
    <source>
        <strain evidence="1">CBS 262.69</strain>
    </source>
</reference>
<dbReference type="AlphaFoldDB" id="A0A6G1HP95"/>
<keyword evidence="2" id="KW-1185">Reference proteome</keyword>
<proteinExistence type="predicted"/>
<dbReference type="EMBL" id="ML996702">
    <property type="protein sequence ID" value="KAF2397667.1"/>
    <property type="molecule type" value="Genomic_DNA"/>
</dbReference>
<sequence>MRADEALRIFGGDNEASAVYPLSSTPRPSRGGWCGLLWVLSWYWLSAACVAGVCLVRSAGGCCSDHGFDGGGGAVTCRHKAMTDGGEDGDATADAGTEAYHPRHCSALTSAATQYITSFPRRSHLALASCITV</sequence>
<accession>A0A6G1HP95</accession>